<feature type="transmembrane region" description="Helical" evidence="1">
    <location>
        <begin position="353"/>
        <end position="375"/>
    </location>
</feature>
<dbReference type="SUPFAM" id="SSF53474">
    <property type="entry name" value="alpha/beta-Hydrolases"/>
    <property type="match status" value="1"/>
</dbReference>
<keyword evidence="4" id="KW-1185">Reference proteome</keyword>
<feature type="transmembrane region" description="Helical" evidence="1">
    <location>
        <begin position="37"/>
        <end position="56"/>
    </location>
</feature>
<gene>
    <name evidence="3" type="ORF">DY023_06665</name>
</gene>
<keyword evidence="3" id="KW-0378">Hydrolase</keyword>
<organism evidence="3 4">
    <name type="scientific">Microbacterium bovistercoris</name>
    <dbReference type="NCBI Taxonomy" id="2293570"/>
    <lineage>
        <taxon>Bacteria</taxon>
        <taxon>Bacillati</taxon>
        <taxon>Actinomycetota</taxon>
        <taxon>Actinomycetes</taxon>
        <taxon>Micrococcales</taxon>
        <taxon>Microbacteriaceae</taxon>
        <taxon>Microbacterium</taxon>
    </lineage>
</organism>
<protein>
    <submittedName>
        <fullName evidence="3">Alpha/beta hydrolase</fullName>
    </submittedName>
</protein>
<dbReference type="Proteomes" id="UP000262172">
    <property type="component" value="Unassembled WGS sequence"/>
</dbReference>
<dbReference type="InterPro" id="IPR001375">
    <property type="entry name" value="Peptidase_S9_cat"/>
</dbReference>
<dbReference type="EMBL" id="QUAB01000036">
    <property type="protein sequence ID" value="REJ06308.1"/>
    <property type="molecule type" value="Genomic_DNA"/>
</dbReference>
<dbReference type="AlphaFoldDB" id="A0A371NUX8"/>
<name>A0A371NUX8_9MICO</name>
<evidence type="ECO:0000256" key="1">
    <source>
        <dbReference type="SAM" id="Phobius"/>
    </source>
</evidence>
<feature type="domain" description="Peptidase S9 prolyl oligopeptidase catalytic" evidence="2">
    <location>
        <begin position="143"/>
        <end position="299"/>
    </location>
</feature>
<dbReference type="Pfam" id="PF00326">
    <property type="entry name" value="Peptidase_S9"/>
    <property type="match status" value="1"/>
</dbReference>
<evidence type="ECO:0000259" key="2">
    <source>
        <dbReference type="Pfam" id="PF00326"/>
    </source>
</evidence>
<accession>A0A371NUX8</accession>
<dbReference type="PANTHER" id="PTHR43265">
    <property type="entry name" value="ESTERASE ESTD"/>
    <property type="match status" value="1"/>
</dbReference>
<evidence type="ECO:0000313" key="4">
    <source>
        <dbReference type="Proteomes" id="UP000262172"/>
    </source>
</evidence>
<feature type="transmembrane region" description="Helical" evidence="1">
    <location>
        <begin position="466"/>
        <end position="486"/>
    </location>
</feature>
<dbReference type="InterPro" id="IPR006311">
    <property type="entry name" value="TAT_signal"/>
</dbReference>
<dbReference type="GO" id="GO:0008236">
    <property type="term" value="F:serine-type peptidase activity"/>
    <property type="evidence" value="ECO:0007669"/>
    <property type="project" value="InterPro"/>
</dbReference>
<keyword evidence="1" id="KW-1133">Transmembrane helix</keyword>
<dbReference type="PROSITE" id="PS51318">
    <property type="entry name" value="TAT"/>
    <property type="match status" value="1"/>
</dbReference>
<dbReference type="PANTHER" id="PTHR43265:SF1">
    <property type="entry name" value="ESTERASE ESTD"/>
    <property type="match status" value="1"/>
</dbReference>
<dbReference type="GO" id="GO:0006508">
    <property type="term" value="P:proteolysis"/>
    <property type="evidence" value="ECO:0007669"/>
    <property type="project" value="InterPro"/>
</dbReference>
<dbReference type="InterPro" id="IPR053145">
    <property type="entry name" value="AB_hydrolase_Est10"/>
</dbReference>
<sequence length="488" mass="50835">MPLDNPAKTESAAETADAANHLHWKDIHPMLRIARRLFLTLLAALAVTLPLGSAPAPAAAQAHTGYLTESVGFVNDGEHLSGTVLVPASPGPHPAVVIIAGAGPRTRDEYLAEAKAFATAGIVTLIYDKRRDGYSMLERSYEQLADDAAAGLRALTGRDDVDPARAGVWGHSEGGWVAPLAAARHPEIRFVVMTGASGFTPAESQAWSNCEYLGHTGFAARFCTALGENVVRIAVATGLFPEAMHDPVPLLRRLEVPALVLLAEHDRSTPAGASARVFESELAADSRACTVPDVDHEFRDSADGFASGDLAEEPLRFTAQWMTDHARASSCPWEAPAAAADVVPTLAPQSAPLLPIGLLLAALSGFAAYPLTALIRRFRGVRGRPPLAVPLRVATASGALGAMGAVLVAGWVLATGAEGSLGPVVAERPLAWLLLQLAVVTALAAAAVAVAGWVRRPLHGWGAVRAAIVIACTGLLAIAAVPWGLLTL</sequence>
<feature type="transmembrane region" description="Helical" evidence="1">
    <location>
        <begin position="387"/>
        <end position="413"/>
    </location>
</feature>
<dbReference type="InterPro" id="IPR029058">
    <property type="entry name" value="AB_hydrolase_fold"/>
</dbReference>
<feature type="transmembrane region" description="Helical" evidence="1">
    <location>
        <begin position="433"/>
        <end position="454"/>
    </location>
</feature>
<dbReference type="GO" id="GO:0052689">
    <property type="term" value="F:carboxylic ester hydrolase activity"/>
    <property type="evidence" value="ECO:0007669"/>
    <property type="project" value="TreeGrafter"/>
</dbReference>
<dbReference type="Gene3D" id="3.40.50.1820">
    <property type="entry name" value="alpha/beta hydrolase"/>
    <property type="match status" value="1"/>
</dbReference>
<proteinExistence type="predicted"/>
<comment type="caution">
    <text evidence="3">The sequence shown here is derived from an EMBL/GenBank/DDBJ whole genome shotgun (WGS) entry which is preliminary data.</text>
</comment>
<reference evidence="3 4" key="1">
    <citation type="submission" date="2018-08" db="EMBL/GenBank/DDBJ databases">
        <title>Isolation, diversity and antifungal activity of Actinobacteria from cow dung.</title>
        <authorList>
            <person name="Ling L."/>
        </authorList>
    </citation>
    <scope>NUCLEOTIDE SEQUENCE [LARGE SCALE GENOMIC DNA]</scope>
    <source>
        <strain evidence="3 4">NEAU-LLE</strain>
    </source>
</reference>
<keyword evidence="1" id="KW-0812">Transmembrane</keyword>
<evidence type="ECO:0000313" key="3">
    <source>
        <dbReference type="EMBL" id="REJ06308.1"/>
    </source>
</evidence>
<keyword evidence="1" id="KW-0472">Membrane</keyword>